<dbReference type="OrthoDB" id="3643661at2759"/>
<dbReference type="GeneID" id="19342118"/>
<name>M3A2V9_PSEFD</name>
<protein>
    <recommendedName>
        <fullName evidence="4">F-box domain-containing protein</fullName>
    </recommendedName>
</protein>
<dbReference type="HOGENOM" id="CLU_717912_0_0_1"/>
<dbReference type="AlphaFoldDB" id="M3A2V9"/>
<dbReference type="VEuPathDB" id="FungiDB:MYCFIDRAFT_83873"/>
<sequence>MATSMSDHAVAQLRATRATNEEVIRQLLASNAALDQIIADHEGTTTRLSSCRFLDLPPELRDQIYDICLSVGKVFLPPFLAGDVRLEGRREFEKPKWQLLLVSKKIREESAKRLFSCNLMVLSAALGSKDDTACNVWLIRVWSPFTHLRKWPLSFRHLKREFLTKVSIAFDMRCEDKLQSACLTKPVWTPNGTLARPHHDTLLQKTLTWKYMLHCSMGPALRHLQVDLTNCYCDSGCHRLTSTAAALLVHDNKDLPIKLEVIEILGTQTADERRELTGALGFEFTEDVNENELRFHRNDSGQSIDHGKLTMRFKAFKIPSNISSFRWSSHLNFYQHEDLGDEVIEYGPPTIRFKLEDPYSSWYERAPIDQPRPSKTGSSEVLVQL</sequence>
<gene>
    <name evidence="2" type="ORF">MYCFIDRAFT_83873</name>
</gene>
<evidence type="ECO:0000256" key="1">
    <source>
        <dbReference type="SAM" id="MobiDB-lite"/>
    </source>
</evidence>
<dbReference type="RefSeq" id="XP_007931053.1">
    <property type="nucleotide sequence ID" value="XM_007932862.1"/>
</dbReference>
<reference evidence="2 3" key="1">
    <citation type="journal article" date="2012" name="PLoS Pathog.">
        <title>Diverse lifestyles and strategies of plant pathogenesis encoded in the genomes of eighteen Dothideomycetes fungi.</title>
        <authorList>
            <person name="Ohm R.A."/>
            <person name="Feau N."/>
            <person name="Henrissat B."/>
            <person name="Schoch C.L."/>
            <person name="Horwitz B.A."/>
            <person name="Barry K.W."/>
            <person name="Condon B.J."/>
            <person name="Copeland A.C."/>
            <person name="Dhillon B."/>
            <person name="Glaser F."/>
            <person name="Hesse C.N."/>
            <person name="Kosti I."/>
            <person name="LaButti K."/>
            <person name="Lindquist E.A."/>
            <person name="Lucas S."/>
            <person name="Salamov A.A."/>
            <person name="Bradshaw R.E."/>
            <person name="Ciuffetti L."/>
            <person name="Hamelin R.C."/>
            <person name="Kema G.H.J."/>
            <person name="Lawrence C."/>
            <person name="Scott J.A."/>
            <person name="Spatafora J.W."/>
            <person name="Turgeon B.G."/>
            <person name="de Wit P.J.G.M."/>
            <person name="Zhong S."/>
            <person name="Goodwin S.B."/>
            <person name="Grigoriev I.V."/>
        </authorList>
    </citation>
    <scope>NUCLEOTIDE SEQUENCE [LARGE SCALE GENOMIC DNA]</scope>
    <source>
        <strain evidence="2 3">CIRAD86</strain>
    </source>
</reference>
<organism evidence="2 3">
    <name type="scientific">Pseudocercospora fijiensis (strain CIRAD86)</name>
    <name type="common">Black leaf streak disease fungus</name>
    <name type="synonym">Mycosphaerella fijiensis</name>
    <dbReference type="NCBI Taxonomy" id="383855"/>
    <lineage>
        <taxon>Eukaryota</taxon>
        <taxon>Fungi</taxon>
        <taxon>Dikarya</taxon>
        <taxon>Ascomycota</taxon>
        <taxon>Pezizomycotina</taxon>
        <taxon>Dothideomycetes</taxon>
        <taxon>Dothideomycetidae</taxon>
        <taxon>Mycosphaerellales</taxon>
        <taxon>Mycosphaerellaceae</taxon>
        <taxon>Pseudocercospora</taxon>
    </lineage>
</organism>
<evidence type="ECO:0000313" key="3">
    <source>
        <dbReference type="Proteomes" id="UP000016932"/>
    </source>
</evidence>
<dbReference type="EMBL" id="KB446563">
    <property type="protein sequence ID" value="EME78771.1"/>
    <property type="molecule type" value="Genomic_DNA"/>
</dbReference>
<dbReference type="PANTHER" id="PTHR42085:SF1">
    <property type="entry name" value="F-BOX DOMAIN-CONTAINING PROTEIN"/>
    <property type="match status" value="1"/>
</dbReference>
<dbReference type="KEGG" id="pfj:MYCFIDRAFT_83873"/>
<evidence type="ECO:0000313" key="2">
    <source>
        <dbReference type="EMBL" id="EME78771.1"/>
    </source>
</evidence>
<proteinExistence type="predicted"/>
<accession>M3A2V9</accession>
<feature type="region of interest" description="Disordered" evidence="1">
    <location>
        <begin position="365"/>
        <end position="385"/>
    </location>
</feature>
<dbReference type="InterPro" id="IPR038883">
    <property type="entry name" value="AN11006-like"/>
</dbReference>
<feature type="compositionally biased region" description="Polar residues" evidence="1">
    <location>
        <begin position="373"/>
        <end position="385"/>
    </location>
</feature>
<evidence type="ECO:0008006" key="4">
    <source>
        <dbReference type="Google" id="ProtNLM"/>
    </source>
</evidence>
<keyword evidence="3" id="KW-1185">Reference proteome</keyword>
<dbReference type="Proteomes" id="UP000016932">
    <property type="component" value="Unassembled WGS sequence"/>
</dbReference>
<dbReference type="PANTHER" id="PTHR42085">
    <property type="entry name" value="F-BOX DOMAIN-CONTAINING PROTEIN"/>
    <property type="match status" value="1"/>
</dbReference>